<proteinExistence type="predicted"/>
<gene>
    <name evidence="2" type="ORF">GLOINDRAFT_23886</name>
</gene>
<dbReference type="EMBL" id="KI281994">
    <property type="protein sequence ID" value="ESA15452.1"/>
    <property type="molecule type" value="Genomic_DNA"/>
</dbReference>
<feature type="coiled-coil region" evidence="1">
    <location>
        <begin position="16"/>
        <end position="43"/>
    </location>
</feature>
<dbReference type="AlphaFoldDB" id="U9U6Z0"/>
<keyword evidence="1" id="KW-0175">Coiled coil</keyword>
<evidence type="ECO:0000256" key="1">
    <source>
        <dbReference type="SAM" id="Coils"/>
    </source>
</evidence>
<evidence type="ECO:0000313" key="2">
    <source>
        <dbReference type="EMBL" id="ESA15452.1"/>
    </source>
</evidence>
<organism evidence="2">
    <name type="scientific">Rhizophagus irregularis (strain DAOM 181602 / DAOM 197198 / MUCL 43194)</name>
    <name type="common">Arbuscular mycorrhizal fungus</name>
    <name type="synonym">Glomus intraradices</name>
    <dbReference type="NCBI Taxonomy" id="747089"/>
    <lineage>
        <taxon>Eukaryota</taxon>
        <taxon>Fungi</taxon>
        <taxon>Fungi incertae sedis</taxon>
        <taxon>Mucoromycota</taxon>
        <taxon>Glomeromycotina</taxon>
        <taxon>Glomeromycetes</taxon>
        <taxon>Glomerales</taxon>
        <taxon>Glomeraceae</taxon>
        <taxon>Rhizophagus</taxon>
    </lineage>
</organism>
<sequence>MAYLILEEIKVKLKTNKSYDAKKQKTKRNIQRINKKVDVIEINSDQENEDQETVSLPVCDIEPRES</sequence>
<name>U9U6Z0_RHIID</name>
<reference evidence="2" key="1">
    <citation type="submission" date="2013-07" db="EMBL/GenBank/DDBJ databases">
        <title>The genome of an arbuscular mycorrhizal fungus provides insights into the evolution of the oldest plant symbiosis.</title>
        <authorList>
            <consortium name="DOE Joint Genome Institute"/>
            <person name="Tisserant E."/>
            <person name="Malbreil M."/>
            <person name="Kuo A."/>
            <person name="Kohler A."/>
            <person name="Symeonidi A."/>
            <person name="Balestrini R."/>
            <person name="Charron P."/>
            <person name="Duensing N."/>
            <person name="Frei-dit-Frey N."/>
            <person name="Gianinazzi-Pearson V."/>
            <person name="Gilbert B."/>
            <person name="Handa Y."/>
            <person name="Hijri M."/>
            <person name="Kaul R."/>
            <person name="Kawaguchi M."/>
            <person name="Krajinski F."/>
            <person name="Lammers P."/>
            <person name="Lapierre D."/>
            <person name="Masclaux F.G."/>
            <person name="Murat C."/>
            <person name="Morin E."/>
            <person name="Ndikumana S."/>
            <person name="Pagni M."/>
            <person name="Petitpierre D."/>
            <person name="Requena N."/>
            <person name="Rosikiewicz P."/>
            <person name="Riley R."/>
            <person name="Saito K."/>
            <person name="San Clemente H."/>
            <person name="Shapiro H."/>
            <person name="van Tuinen D."/>
            <person name="Becard G."/>
            <person name="Bonfante P."/>
            <person name="Paszkowski U."/>
            <person name="Shachar-Hill Y."/>
            <person name="Young J.P."/>
            <person name="Sanders I.R."/>
            <person name="Henrissat B."/>
            <person name="Rensing S.A."/>
            <person name="Grigoriev I.V."/>
            <person name="Corradi N."/>
            <person name="Roux C."/>
            <person name="Martin F."/>
        </authorList>
    </citation>
    <scope>NUCLEOTIDE SEQUENCE</scope>
    <source>
        <strain evidence="2">DAOM 197198</strain>
    </source>
</reference>
<dbReference type="HOGENOM" id="CLU_2832451_0_0_1"/>
<protein>
    <submittedName>
        <fullName evidence="2">Uncharacterized protein</fullName>
    </submittedName>
</protein>
<accession>U9U6Z0</accession>